<reference evidence="1 2" key="1">
    <citation type="submission" date="2013-11" db="EMBL/GenBank/DDBJ databases">
        <title>The Genome Sequence of Phytophthora parasitica P1569.</title>
        <authorList>
            <consortium name="The Broad Institute Genomics Platform"/>
            <person name="Russ C."/>
            <person name="Tyler B."/>
            <person name="Panabieres F."/>
            <person name="Shan W."/>
            <person name="Tripathy S."/>
            <person name="Grunwald N."/>
            <person name="Machado M."/>
            <person name="Johnson C.S."/>
            <person name="Arredondo F."/>
            <person name="Hong C."/>
            <person name="Coffey M."/>
            <person name="Young S.K."/>
            <person name="Zeng Q."/>
            <person name="Gargeya S."/>
            <person name="Fitzgerald M."/>
            <person name="Abouelleil A."/>
            <person name="Alvarado L."/>
            <person name="Chapman S.B."/>
            <person name="Gainer-Dewar J."/>
            <person name="Goldberg J."/>
            <person name="Griggs A."/>
            <person name="Gujja S."/>
            <person name="Hansen M."/>
            <person name="Howarth C."/>
            <person name="Imamovic A."/>
            <person name="Ireland A."/>
            <person name="Larimer J."/>
            <person name="McCowan C."/>
            <person name="Murphy C."/>
            <person name="Pearson M."/>
            <person name="Poon T.W."/>
            <person name="Priest M."/>
            <person name="Roberts A."/>
            <person name="Saif S."/>
            <person name="Shea T."/>
            <person name="Sykes S."/>
            <person name="Wortman J."/>
            <person name="Nusbaum C."/>
            <person name="Birren B."/>
        </authorList>
    </citation>
    <scope>NUCLEOTIDE SEQUENCE [LARGE SCALE GENOMIC DNA]</scope>
    <source>
        <strain evidence="1 2">P1569</strain>
    </source>
</reference>
<evidence type="ECO:0000313" key="1">
    <source>
        <dbReference type="EMBL" id="ETI43815.1"/>
    </source>
</evidence>
<protein>
    <submittedName>
        <fullName evidence="1">Uncharacterized protein</fullName>
    </submittedName>
</protein>
<name>V9EX01_PHYNI</name>
<sequence>MACICHRQRFYCSSCFTELYSKGCCACKSVSKWHLGKKTLSCGCLLRLRWIQVVVLLCKMLSLSRILMLLSTAGNNDNTAILSPAQRDLLSRTARGFIWQEIFFIYEYFEVERGNHSPFSCVSASIMALVWLA</sequence>
<dbReference type="Proteomes" id="UP000018721">
    <property type="component" value="Unassembled WGS sequence"/>
</dbReference>
<comment type="caution">
    <text evidence="1">The sequence shown here is derived from an EMBL/GenBank/DDBJ whole genome shotgun (WGS) entry which is preliminary data.</text>
</comment>
<dbReference type="AlphaFoldDB" id="V9EX01"/>
<keyword evidence="2" id="KW-1185">Reference proteome</keyword>
<dbReference type="HOGENOM" id="CLU_1910788_0_0_1"/>
<dbReference type="EMBL" id="ANIZ01001954">
    <property type="protein sequence ID" value="ETI43815.1"/>
    <property type="molecule type" value="Genomic_DNA"/>
</dbReference>
<proteinExistence type="predicted"/>
<evidence type="ECO:0000313" key="2">
    <source>
        <dbReference type="Proteomes" id="UP000018721"/>
    </source>
</evidence>
<gene>
    <name evidence="1" type="ORF">F443_11407</name>
</gene>
<accession>V9EX01</accession>
<organism evidence="1 2">
    <name type="scientific">Phytophthora nicotianae P1569</name>
    <dbReference type="NCBI Taxonomy" id="1317065"/>
    <lineage>
        <taxon>Eukaryota</taxon>
        <taxon>Sar</taxon>
        <taxon>Stramenopiles</taxon>
        <taxon>Oomycota</taxon>
        <taxon>Peronosporomycetes</taxon>
        <taxon>Peronosporales</taxon>
        <taxon>Peronosporaceae</taxon>
        <taxon>Phytophthora</taxon>
    </lineage>
</organism>